<reference evidence="3" key="1">
    <citation type="submission" date="2021-12" db="EMBL/GenBank/DDBJ databases">
        <authorList>
            <person name="Cha I.-T."/>
            <person name="Lee K.-E."/>
            <person name="Park S.-J."/>
        </authorList>
    </citation>
    <scope>NUCLEOTIDE SEQUENCE</scope>
    <source>
        <strain evidence="3">YSM-43</strain>
    </source>
</reference>
<feature type="transmembrane region" description="Helical" evidence="1">
    <location>
        <begin position="224"/>
        <end position="244"/>
    </location>
</feature>
<feature type="domain" description="Acyltransferase 3" evidence="2">
    <location>
        <begin position="6"/>
        <end position="335"/>
    </location>
</feature>
<protein>
    <submittedName>
        <fullName evidence="3">Acyltransferase</fullName>
    </submittedName>
</protein>
<feature type="transmembrane region" description="Helical" evidence="1">
    <location>
        <begin position="288"/>
        <end position="308"/>
    </location>
</feature>
<feature type="transmembrane region" description="Helical" evidence="1">
    <location>
        <begin position="169"/>
        <end position="189"/>
    </location>
</feature>
<reference evidence="3" key="2">
    <citation type="submission" date="2022-04" db="EMBL/GenBank/DDBJ databases">
        <title>Complete Genome Sequence of Flavobacterium sediminilitoris YSM-43, Isolated from a Tidal Sediment.</title>
        <authorList>
            <person name="Lee P.A."/>
        </authorList>
    </citation>
    <scope>NUCLEOTIDE SEQUENCE</scope>
    <source>
        <strain evidence="3">YSM-43</strain>
    </source>
</reference>
<evidence type="ECO:0000259" key="2">
    <source>
        <dbReference type="Pfam" id="PF01757"/>
    </source>
</evidence>
<accession>A0ABY4HL37</accession>
<dbReference type="EMBL" id="CP090145">
    <property type="protein sequence ID" value="UOX33569.1"/>
    <property type="molecule type" value="Genomic_DNA"/>
</dbReference>
<feature type="transmembrane region" description="Helical" evidence="1">
    <location>
        <begin position="201"/>
        <end position="218"/>
    </location>
</feature>
<evidence type="ECO:0000313" key="3">
    <source>
        <dbReference type="EMBL" id="UOX33569.1"/>
    </source>
</evidence>
<feature type="transmembrane region" description="Helical" evidence="1">
    <location>
        <begin position="320"/>
        <end position="339"/>
    </location>
</feature>
<sequence>MKELPNLTQLRFFLALFVLLFHLPEYCINRGFPFYNELPLFFKGKEAVLVFFSLSGFLIIRGLIIEKEKNGFINLKRFYFRRILRIFPLYYLILCFGFIFYQVIAPHFGYNIQNDYNLTFGILLGATFFANVLATYKPGGIIEILWSIGIEEQFYLFVAPILYKVRIKWILGFLIVFTIIYFLLFHSNFENLSFLKKYSMYFYHFSFSGIIACLSLKFKMNLHYSFKIIVLSIFCLLFFSNIFVDYFISPMYNLFCMIFFSIAIWILSLKGIAVFNHNFLHHLGKISYGIYMYHAVMFQLIGFLYLKFNITTLISANQSILLFYSTVIIFTIIISHFSYKHFESYFIKLKKH</sequence>
<keyword evidence="3" id="KW-0808">Transferase</keyword>
<keyword evidence="1" id="KW-0472">Membrane</keyword>
<keyword evidence="1" id="KW-1133">Transmembrane helix</keyword>
<dbReference type="GO" id="GO:0016746">
    <property type="term" value="F:acyltransferase activity"/>
    <property type="evidence" value="ECO:0007669"/>
    <property type="project" value="UniProtKB-KW"/>
</dbReference>
<dbReference type="InterPro" id="IPR002656">
    <property type="entry name" value="Acyl_transf_3_dom"/>
</dbReference>
<dbReference type="Proteomes" id="UP000830454">
    <property type="component" value="Chromosome"/>
</dbReference>
<dbReference type="RefSeq" id="WP_246916148.1">
    <property type="nucleotide sequence ID" value="NZ_CP090145.1"/>
</dbReference>
<dbReference type="Pfam" id="PF01757">
    <property type="entry name" value="Acyl_transf_3"/>
    <property type="match status" value="1"/>
</dbReference>
<dbReference type="PANTHER" id="PTHR23028">
    <property type="entry name" value="ACETYLTRANSFERASE"/>
    <property type="match status" value="1"/>
</dbReference>
<feature type="transmembrane region" description="Helical" evidence="1">
    <location>
        <begin position="251"/>
        <end position="268"/>
    </location>
</feature>
<name>A0ABY4HL37_9FLAO</name>
<organism evidence="3 4">
    <name type="scientific">Flavobacterium sediminilitoris</name>
    <dbReference type="NCBI Taxonomy" id="2024526"/>
    <lineage>
        <taxon>Bacteria</taxon>
        <taxon>Pseudomonadati</taxon>
        <taxon>Bacteroidota</taxon>
        <taxon>Flavobacteriia</taxon>
        <taxon>Flavobacteriales</taxon>
        <taxon>Flavobacteriaceae</taxon>
        <taxon>Flavobacterium</taxon>
    </lineage>
</organism>
<keyword evidence="3" id="KW-0012">Acyltransferase</keyword>
<feature type="transmembrane region" description="Helical" evidence="1">
    <location>
        <begin position="47"/>
        <end position="65"/>
    </location>
</feature>
<evidence type="ECO:0000313" key="4">
    <source>
        <dbReference type="Proteomes" id="UP000830454"/>
    </source>
</evidence>
<keyword evidence="1" id="KW-0812">Transmembrane</keyword>
<dbReference type="InterPro" id="IPR050879">
    <property type="entry name" value="Acyltransferase_3"/>
</dbReference>
<proteinExistence type="predicted"/>
<keyword evidence="4" id="KW-1185">Reference proteome</keyword>
<feature type="transmembrane region" description="Helical" evidence="1">
    <location>
        <begin position="86"/>
        <end position="104"/>
    </location>
</feature>
<dbReference type="PANTHER" id="PTHR23028:SF53">
    <property type="entry name" value="ACYL_TRANSF_3 DOMAIN-CONTAINING PROTEIN"/>
    <property type="match status" value="1"/>
</dbReference>
<feature type="transmembrane region" description="Helical" evidence="1">
    <location>
        <begin position="116"/>
        <end position="134"/>
    </location>
</feature>
<evidence type="ECO:0000256" key="1">
    <source>
        <dbReference type="SAM" id="Phobius"/>
    </source>
</evidence>
<gene>
    <name evidence="3" type="ORF">LXD69_16235</name>
</gene>